<dbReference type="Gene3D" id="2.60.40.1770">
    <property type="entry name" value="ephrin a2 ectodomain"/>
    <property type="match status" value="1"/>
</dbReference>
<evidence type="ECO:0000256" key="5">
    <source>
        <dbReference type="ARBA" id="ARBA00023170"/>
    </source>
</evidence>
<reference evidence="7 8" key="1">
    <citation type="journal article" date="2019" name="Gigascience">
        <title>Whole-genome sequence of the oriental lung fluke Paragonimus westermani.</title>
        <authorList>
            <person name="Oey H."/>
            <person name="Zakrzewski M."/>
            <person name="Narain K."/>
            <person name="Devi K.R."/>
            <person name="Agatsuma T."/>
            <person name="Nawaratna S."/>
            <person name="Gobert G.N."/>
            <person name="Jones M.K."/>
            <person name="Ragan M.A."/>
            <person name="McManus D.P."/>
            <person name="Krause L."/>
        </authorList>
    </citation>
    <scope>NUCLEOTIDE SEQUENCE [LARGE SCALE GENOMIC DNA]</scope>
    <source>
        <strain evidence="7 8">IND2009</strain>
    </source>
</reference>
<name>A0A5J4P2U6_9TREM</name>
<dbReference type="GO" id="GO:0005886">
    <property type="term" value="C:plasma membrane"/>
    <property type="evidence" value="ECO:0007669"/>
    <property type="project" value="TreeGrafter"/>
</dbReference>
<dbReference type="SUPFAM" id="SSF49785">
    <property type="entry name" value="Galactose-binding domain-like"/>
    <property type="match status" value="1"/>
</dbReference>
<evidence type="ECO:0000256" key="4">
    <source>
        <dbReference type="ARBA" id="ARBA00023136"/>
    </source>
</evidence>
<dbReference type="Proteomes" id="UP000324629">
    <property type="component" value="Unassembled WGS sequence"/>
</dbReference>
<dbReference type="Gene3D" id="2.60.40.10">
    <property type="entry name" value="Immunoglobulins"/>
    <property type="match status" value="1"/>
</dbReference>
<dbReference type="GO" id="GO:0005005">
    <property type="term" value="F:transmembrane-ephrin receptor activity"/>
    <property type="evidence" value="ECO:0007669"/>
    <property type="project" value="TreeGrafter"/>
</dbReference>
<dbReference type="PANTHER" id="PTHR46877:SF14">
    <property type="entry name" value="RECEPTOR PROTEIN-TYROSINE KINASE"/>
    <property type="match status" value="1"/>
</dbReference>
<evidence type="ECO:0000256" key="3">
    <source>
        <dbReference type="ARBA" id="ARBA00022840"/>
    </source>
</evidence>
<comment type="caution">
    <text evidence="7">The sequence shown here is derived from an EMBL/GenBank/DDBJ whole genome shotgun (WGS) entry which is preliminary data.</text>
</comment>
<dbReference type="PANTHER" id="PTHR46877">
    <property type="entry name" value="EPH RECEPTOR A5"/>
    <property type="match status" value="1"/>
</dbReference>
<dbReference type="InterPro" id="IPR013783">
    <property type="entry name" value="Ig-like_fold"/>
</dbReference>
<sequence length="474" mass="53484">MHAENTVIILANQFNPKRYFSKLLQWRLQTHPMLQRKVYGVCQVLRAENNNWLIGPLLSSREAHTVIIELIFTMRSCQEHPDPEALLHCQEQLELHVFQSDEQVSKENLMQPDGLSSFRLVANLTLKEMIWTNPENVTAVPSESNSAATASDTFDFQTNPGMELAEERVARYTNRMQSGGSHLALAIRDGGSCSTLRRIRLTYLACPRIQTDFIQFPRTVTQDSGRLTVVQAQCVPGSAMKTPGWELPKLVCLPDGRWYHSSTPTNYSVVPSHFPHENGIFLNLSKCLCMPGFGFAVDAVSRELMCKECIINEYKVNWGPIPCRACPKNSHKEIKDQLSLSLSSHSPMITMTSPRMPGVSGAVTGCQCVTGYFRHPELDTEDTPCTKRIETSDYFPINEKKNNIFLFLLALPSKPRALNVNITDPARIELWWHVPIETGGRKNLWYVVQCLEDSNVPCTSQATFVPPATTRMTR</sequence>
<evidence type="ECO:0000313" key="7">
    <source>
        <dbReference type="EMBL" id="KAA3681842.1"/>
    </source>
</evidence>
<dbReference type="InterPro" id="IPR050449">
    <property type="entry name" value="Ephrin_rcpt_TKs"/>
</dbReference>
<comment type="subcellular location">
    <subcellularLocation>
        <location evidence="1">Membrane</location>
        <topology evidence="1">Single-pass membrane protein</topology>
    </subcellularLocation>
</comment>
<dbReference type="Gene3D" id="2.60.120.260">
    <property type="entry name" value="Galactose-binding domain-like"/>
    <property type="match status" value="1"/>
</dbReference>
<evidence type="ECO:0000256" key="2">
    <source>
        <dbReference type="ARBA" id="ARBA00022741"/>
    </source>
</evidence>
<evidence type="ECO:0000313" key="8">
    <source>
        <dbReference type="Proteomes" id="UP000324629"/>
    </source>
</evidence>
<dbReference type="InterPro" id="IPR008979">
    <property type="entry name" value="Galactose-bd-like_sf"/>
</dbReference>
<keyword evidence="4" id="KW-0472">Membrane</keyword>
<organism evidence="7 8">
    <name type="scientific">Paragonimus westermani</name>
    <dbReference type="NCBI Taxonomy" id="34504"/>
    <lineage>
        <taxon>Eukaryota</taxon>
        <taxon>Metazoa</taxon>
        <taxon>Spiralia</taxon>
        <taxon>Lophotrochozoa</taxon>
        <taxon>Platyhelminthes</taxon>
        <taxon>Trematoda</taxon>
        <taxon>Digenea</taxon>
        <taxon>Plagiorchiida</taxon>
        <taxon>Troglotremata</taxon>
        <taxon>Troglotrematidae</taxon>
        <taxon>Paragonimus</taxon>
    </lineage>
</organism>
<dbReference type="SUPFAM" id="SSF49265">
    <property type="entry name" value="Fibronectin type III"/>
    <property type="match status" value="1"/>
</dbReference>
<protein>
    <submittedName>
        <fullName evidence="7">Eph receptor B1</fullName>
    </submittedName>
</protein>
<dbReference type="SMART" id="SM00615">
    <property type="entry name" value="EPH_lbd"/>
    <property type="match status" value="1"/>
</dbReference>
<dbReference type="AlphaFoldDB" id="A0A5J4P2U6"/>
<keyword evidence="5 7" id="KW-0675">Receptor</keyword>
<proteinExistence type="predicted"/>
<dbReference type="EMBL" id="QNGE01000118">
    <property type="protein sequence ID" value="KAA3681842.1"/>
    <property type="molecule type" value="Genomic_DNA"/>
</dbReference>
<keyword evidence="8" id="KW-1185">Reference proteome</keyword>
<dbReference type="GO" id="GO:0030425">
    <property type="term" value="C:dendrite"/>
    <property type="evidence" value="ECO:0007669"/>
    <property type="project" value="TreeGrafter"/>
</dbReference>
<gene>
    <name evidence="7" type="ORF">DEA37_0002818</name>
</gene>
<dbReference type="GO" id="GO:0007411">
    <property type="term" value="P:axon guidance"/>
    <property type="evidence" value="ECO:0007669"/>
    <property type="project" value="TreeGrafter"/>
</dbReference>
<dbReference type="InterPro" id="IPR001090">
    <property type="entry name" value="Ephrin_rcpt_lig-bd_dom"/>
</dbReference>
<evidence type="ECO:0000259" key="6">
    <source>
        <dbReference type="PROSITE" id="PS51550"/>
    </source>
</evidence>
<dbReference type="Pfam" id="PF01404">
    <property type="entry name" value="Ephrin_lbd"/>
    <property type="match status" value="1"/>
</dbReference>
<feature type="domain" description="Eph LBD" evidence="6">
    <location>
        <begin position="1"/>
        <end position="211"/>
    </location>
</feature>
<dbReference type="Gene3D" id="2.10.50.10">
    <property type="entry name" value="Tumor Necrosis Factor Receptor, subunit A, domain 2"/>
    <property type="match status" value="1"/>
</dbReference>
<dbReference type="PROSITE" id="PS51550">
    <property type="entry name" value="EPH_LBD"/>
    <property type="match status" value="1"/>
</dbReference>
<evidence type="ECO:0000256" key="1">
    <source>
        <dbReference type="ARBA" id="ARBA00004167"/>
    </source>
</evidence>
<keyword evidence="3" id="KW-0067">ATP-binding</keyword>
<accession>A0A5J4P2U6</accession>
<keyword evidence="2" id="KW-0547">Nucleotide-binding</keyword>
<dbReference type="InterPro" id="IPR036116">
    <property type="entry name" value="FN3_sf"/>
</dbReference>
<dbReference type="GO" id="GO:0005524">
    <property type="term" value="F:ATP binding"/>
    <property type="evidence" value="ECO:0007669"/>
    <property type="project" value="UniProtKB-KW"/>
</dbReference>